<gene>
    <name evidence="1" type="ORF">ABT39_MTgene2123</name>
</gene>
<protein>
    <submittedName>
        <fullName evidence="1">Uncharacterized protein</fullName>
    </submittedName>
</protein>
<proteinExistence type="predicted"/>
<evidence type="ECO:0000313" key="1">
    <source>
        <dbReference type="EMBL" id="KUM46020.1"/>
    </source>
</evidence>
<sequence>MKKVEQFQMNDGSMLLSDGSVGTSLPIRLISHLPLLLPGQPTQKTNKWKIQSNQSQCNQSQCKCS</sequence>
<name>A0A101LVD0_PICGL</name>
<geneLocation type="mitochondrion" evidence="1"/>
<reference evidence="1" key="1">
    <citation type="journal article" date="2015" name="Genome Biol. Evol.">
        <title>Organellar Genomes of White Spruce (Picea glauca): Assembly and Annotation.</title>
        <authorList>
            <person name="Jackman S.D."/>
            <person name="Warren R.L."/>
            <person name="Gibb E.A."/>
            <person name="Vandervalk B.P."/>
            <person name="Mohamadi H."/>
            <person name="Chu J."/>
            <person name="Raymond A."/>
            <person name="Pleasance S."/>
            <person name="Coope R."/>
            <person name="Wildung M.R."/>
            <person name="Ritland C.E."/>
            <person name="Bousquet J."/>
            <person name="Jones S.J."/>
            <person name="Bohlmann J."/>
            <person name="Birol I."/>
        </authorList>
    </citation>
    <scope>NUCLEOTIDE SEQUENCE [LARGE SCALE GENOMIC DNA]</scope>
    <source>
        <tissue evidence="1">Flushing bud</tissue>
    </source>
</reference>
<dbReference type="AlphaFoldDB" id="A0A101LVD0"/>
<dbReference type="EMBL" id="LKAM01000014">
    <property type="protein sequence ID" value="KUM46020.1"/>
    <property type="molecule type" value="Genomic_DNA"/>
</dbReference>
<keyword evidence="1" id="KW-0496">Mitochondrion</keyword>
<accession>A0A101LVD0</accession>
<comment type="caution">
    <text evidence="1">The sequence shown here is derived from an EMBL/GenBank/DDBJ whole genome shotgun (WGS) entry which is preliminary data.</text>
</comment>
<organism evidence="1">
    <name type="scientific">Picea glauca</name>
    <name type="common">White spruce</name>
    <name type="synonym">Pinus glauca</name>
    <dbReference type="NCBI Taxonomy" id="3330"/>
    <lineage>
        <taxon>Eukaryota</taxon>
        <taxon>Viridiplantae</taxon>
        <taxon>Streptophyta</taxon>
        <taxon>Embryophyta</taxon>
        <taxon>Tracheophyta</taxon>
        <taxon>Spermatophyta</taxon>
        <taxon>Pinopsida</taxon>
        <taxon>Pinidae</taxon>
        <taxon>Conifers I</taxon>
        <taxon>Pinales</taxon>
        <taxon>Pinaceae</taxon>
        <taxon>Picea</taxon>
    </lineage>
</organism>